<keyword evidence="7 15" id="KW-0223">Dioxygenase</keyword>
<feature type="binding site" evidence="12">
    <location>
        <position position="380"/>
    </location>
    <ligand>
        <name>Fe cation</name>
        <dbReference type="ChEBI" id="CHEBI:24875"/>
    </ligand>
</feature>
<feature type="domain" description="Homogentisate 1,2-dioxygenase N-terminal" evidence="14">
    <location>
        <begin position="10"/>
        <end position="288"/>
    </location>
</feature>
<evidence type="ECO:0000259" key="14">
    <source>
        <dbReference type="Pfam" id="PF20510"/>
    </source>
</evidence>
<comment type="cofactor">
    <cofactor evidence="1 12">
        <name>Fe cation</name>
        <dbReference type="ChEBI" id="CHEBI:24875"/>
    </cofactor>
</comment>
<dbReference type="EC" id="1.13.11.5" evidence="4"/>
<dbReference type="NCBIfam" id="TIGR01015">
    <property type="entry name" value="hmgA"/>
    <property type="match status" value="1"/>
</dbReference>
<dbReference type="GO" id="GO:0005737">
    <property type="term" value="C:cytoplasm"/>
    <property type="evidence" value="ECO:0007669"/>
    <property type="project" value="TreeGrafter"/>
</dbReference>
<feature type="active site" description="Proton acceptor" evidence="11">
    <location>
        <position position="301"/>
    </location>
</feature>
<evidence type="ECO:0000256" key="12">
    <source>
        <dbReference type="PIRSR" id="PIRSR605708-2"/>
    </source>
</evidence>
<comment type="caution">
    <text evidence="15">The sequence shown here is derived from an EMBL/GenBank/DDBJ whole genome shotgun (WGS) entry which is preliminary data.</text>
</comment>
<dbReference type="Gene3D" id="2.60.120.10">
    <property type="entry name" value="Jelly Rolls"/>
    <property type="match status" value="1"/>
</dbReference>
<dbReference type="Proteomes" id="UP000318582">
    <property type="component" value="Unassembled WGS sequence"/>
</dbReference>
<dbReference type="AlphaFoldDB" id="A0A507E182"/>
<dbReference type="EMBL" id="QEAQ01000061">
    <property type="protein sequence ID" value="TPX56958.1"/>
    <property type="molecule type" value="Genomic_DNA"/>
</dbReference>
<dbReference type="Pfam" id="PF04209">
    <property type="entry name" value="HgmA_C"/>
    <property type="match status" value="1"/>
</dbReference>
<evidence type="ECO:0000256" key="4">
    <source>
        <dbReference type="ARBA" id="ARBA00013127"/>
    </source>
</evidence>
<evidence type="ECO:0000256" key="8">
    <source>
        <dbReference type="ARBA" id="ARBA00023002"/>
    </source>
</evidence>
<comment type="pathway">
    <text evidence="2">Amino-acid degradation; L-phenylalanine degradation; acetoacetate and fumarate from L-phenylalanine: step 4/6.</text>
</comment>
<protein>
    <recommendedName>
        <fullName evidence="4">homogentisate 1,2-dioxygenase</fullName>
        <ecNumber evidence="4">1.13.11.5</ecNumber>
    </recommendedName>
</protein>
<dbReference type="InterPro" id="IPR011051">
    <property type="entry name" value="RmlC_Cupin_sf"/>
</dbReference>
<evidence type="ECO:0000256" key="3">
    <source>
        <dbReference type="ARBA" id="ARBA00007757"/>
    </source>
</evidence>
<feature type="binding site" evidence="12">
    <location>
        <position position="344"/>
    </location>
    <ligand>
        <name>Fe cation</name>
        <dbReference type="ChEBI" id="CHEBI:24875"/>
    </ligand>
</feature>
<proteinExistence type="inferred from homology"/>
<gene>
    <name evidence="15" type="ORF">PhCBS80983_g04160</name>
</gene>
<dbReference type="STRING" id="109895.A0A507E182"/>
<dbReference type="PANTHER" id="PTHR11056">
    <property type="entry name" value="HOMOGENTISATE 1,2-DIOXYGENASE"/>
    <property type="match status" value="1"/>
</dbReference>
<dbReference type="GO" id="GO:0004411">
    <property type="term" value="F:homogentisate 1,2-dioxygenase activity"/>
    <property type="evidence" value="ECO:0007669"/>
    <property type="project" value="UniProtKB-EC"/>
</dbReference>
<keyword evidence="10" id="KW-0585">Phenylalanine catabolism</keyword>
<evidence type="ECO:0000256" key="1">
    <source>
        <dbReference type="ARBA" id="ARBA00001962"/>
    </source>
</evidence>
<dbReference type="PANTHER" id="PTHR11056:SF0">
    <property type="entry name" value="HOMOGENTISATE 1,2-DIOXYGENASE"/>
    <property type="match status" value="1"/>
</dbReference>
<keyword evidence="5 12" id="KW-0479">Metal-binding</keyword>
<evidence type="ECO:0000256" key="7">
    <source>
        <dbReference type="ARBA" id="ARBA00022964"/>
    </source>
</evidence>
<feature type="binding site" evidence="12">
    <location>
        <position position="350"/>
    </location>
    <ligand>
        <name>Fe cation</name>
        <dbReference type="ChEBI" id="CHEBI:24875"/>
    </ligand>
</feature>
<reference evidence="15 16" key="1">
    <citation type="journal article" date="2019" name="Sci. Rep.">
        <title>Comparative genomics of chytrid fungi reveal insights into the obligate biotrophic and pathogenic lifestyle of Synchytrium endobioticum.</title>
        <authorList>
            <person name="van de Vossenberg B.T.L.H."/>
            <person name="Warris S."/>
            <person name="Nguyen H.D.T."/>
            <person name="van Gent-Pelzer M.P.E."/>
            <person name="Joly D.L."/>
            <person name="van de Geest H.C."/>
            <person name="Bonants P.J.M."/>
            <person name="Smith D.S."/>
            <person name="Levesque C.A."/>
            <person name="van der Lee T.A.J."/>
        </authorList>
    </citation>
    <scope>NUCLEOTIDE SEQUENCE [LARGE SCALE GENOMIC DNA]</scope>
    <source>
        <strain evidence="15 16">CBS 809.83</strain>
    </source>
</reference>
<keyword evidence="16" id="KW-1185">Reference proteome</keyword>
<feature type="binding site" evidence="12">
    <location>
        <position position="380"/>
    </location>
    <ligand>
        <name>homogentisate</name>
        <dbReference type="ChEBI" id="CHEBI:16169"/>
    </ligand>
</feature>
<dbReference type="SUPFAM" id="SSF51182">
    <property type="entry name" value="RmlC-like cupins"/>
    <property type="match status" value="1"/>
</dbReference>
<feature type="binding site" evidence="12">
    <location>
        <position position="359"/>
    </location>
    <ligand>
        <name>homogentisate</name>
        <dbReference type="ChEBI" id="CHEBI:16169"/>
    </ligand>
</feature>
<keyword evidence="6" id="KW-0828">Tyrosine catabolism</keyword>
<evidence type="ECO:0000256" key="2">
    <source>
        <dbReference type="ARBA" id="ARBA00004704"/>
    </source>
</evidence>
<dbReference type="UniPathway" id="UPA00139">
    <property type="reaction ID" value="UER00339"/>
</dbReference>
<dbReference type="GO" id="GO:0006559">
    <property type="term" value="P:L-phenylalanine catabolic process"/>
    <property type="evidence" value="ECO:0007669"/>
    <property type="project" value="UniProtKB-UniPathway"/>
</dbReference>
<evidence type="ECO:0000313" key="15">
    <source>
        <dbReference type="EMBL" id="TPX56958.1"/>
    </source>
</evidence>
<accession>A0A507E182</accession>
<name>A0A507E182_9FUNG</name>
<dbReference type="InterPro" id="IPR046452">
    <property type="entry name" value="HgmA_N"/>
</dbReference>
<dbReference type="CDD" id="cd07000">
    <property type="entry name" value="cupin_HGO_N"/>
    <property type="match status" value="1"/>
</dbReference>
<comment type="similarity">
    <text evidence="3">Belongs to the homogentisate dioxygenase family.</text>
</comment>
<sequence length="460" mass="51237">MTTAKSQVYKYQQGFGNTHATEALEGALPVGRNSPQKVPYGLYAEQLSGTAFTAPRADNQRSWLYRIRPSVCHTPFEQTPSPNLVKSFEVGSAGHETECESTPNQLRWSPFPVPTAGGVDFVHGMHTLCGSGNPSTRSGLAIHVYLANTDMHSSAFYSSDGEFLIVPQQGRLDIQTEMGHLLVEPNEIVVIPRGIRYAVRLPDGPSRGYILEVFDQRFELPELGPIGANGLANARDFLYPTAAYEDKDDGDYAIINKYQGQLFSITQPHCPFDVVAWHGNYAPYKYDLRRFCTVNAVSFDHLDPSIFTVLTCRSNTPGVAIADFVIFPPRWMVAENTFRPPYYHRNCMSEFMGLISGSYDAKAEGFLPGGASLHSTMSAHGPDRATFEKASTENPQVPVKLAPDGLAFMFETSHMLALTKWALKKEFPGGKMLQKDYYQCWQGLRKYFDPKNKDGKWGEL</sequence>
<evidence type="ECO:0000313" key="16">
    <source>
        <dbReference type="Proteomes" id="UP000318582"/>
    </source>
</evidence>
<dbReference type="InterPro" id="IPR005708">
    <property type="entry name" value="Homogentis_dOase"/>
</dbReference>
<dbReference type="GO" id="GO:0006572">
    <property type="term" value="P:L-tyrosine catabolic process"/>
    <property type="evidence" value="ECO:0007669"/>
    <property type="project" value="UniProtKB-KW"/>
</dbReference>
<dbReference type="InterPro" id="IPR046451">
    <property type="entry name" value="HgmA_C"/>
</dbReference>
<evidence type="ECO:0000256" key="5">
    <source>
        <dbReference type="ARBA" id="ARBA00022723"/>
    </source>
</evidence>
<evidence type="ECO:0000259" key="13">
    <source>
        <dbReference type="Pfam" id="PF04209"/>
    </source>
</evidence>
<organism evidence="15 16">
    <name type="scientific">Powellomyces hirtus</name>
    <dbReference type="NCBI Taxonomy" id="109895"/>
    <lineage>
        <taxon>Eukaryota</taxon>
        <taxon>Fungi</taxon>
        <taxon>Fungi incertae sedis</taxon>
        <taxon>Chytridiomycota</taxon>
        <taxon>Chytridiomycota incertae sedis</taxon>
        <taxon>Chytridiomycetes</taxon>
        <taxon>Spizellomycetales</taxon>
        <taxon>Powellomycetaceae</taxon>
        <taxon>Powellomyces</taxon>
    </lineage>
</organism>
<dbReference type="FunFam" id="2.60.120.10:FF:000034">
    <property type="entry name" value="Homogentisate 1,2-dioxygenase"/>
    <property type="match status" value="1"/>
</dbReference>
<evidence type="ECO:0000256" key="6">
    <source>
        <dbReference type="ARBA" id="ARBA00022878"/>
    </source>
</evidence>
<dbReference type="InterPro" id="IPR014710">
    <property type="entry name" value="RmlC-like_jellyroll"/>
</dbReference>
<feature type="domain" description="Homogentisate 1,2-dioxygenase C-terminal" evidence="13">
    <location>
        <begin position="289"/>
        <end position="447"/>
    </location>
</feature>
<evidence type="ECO:0000256" key="10">
    <source>
        <dbReference type="ARBA" id="ARBA00023232"/>
    </source>
</evidence>
<dbReference type="GO" id="GO:0046872">
    <property type="term" value="F:metal ion binding"/>
    <property type="evidence" value="ECO:0007669"/>
    <property type="project" value="UniProtKB-KW"/>
</dbReference>
<keyword evidence="8" id="KW-0560">Oxidoreductase</keyword>
<dbReference type="Pfam" id="PF20510">
    <property type="entry name" value="HgmA_N"/>
    <property type="match status" value="1"/>
</dbReference>
<keyword evidence="9 12" id="KW-0408">Iron</keyword>
<evidence type="ECO:0000256" key="9">
    <source>
        <dbReference type="ARBA" id="ARBA00023004"/>
    </source>
</evidence>
<evidence type="ECO:0000256" key="11">
    <source>
        <dbReference type="PIRSR" id="PIRSR605708-1"/>
    </source>
</evidence>